<feature type="active site" description="Proton donor/acceptor" evidence="5">
    <location>
        <position position="81"/>
    </location>
</feature>
<dbReference type="Proteomes" id="UP000886757">
    <property type="component" value="Unassembled WGS sequence"/>
</dbReference>
<keyword evidence="4" id="KW-0413">Isomerase</keyword>
<comment type="caution">
    <text evidence="7">The sequence shown here is derived from an EMBL/GenBank/DDBJ whole genome shotgun (WGS) entry which is preliminary data.</text>
</comment>
<dbReference type="CDD" id="cd07067">
    <property type="entry name" value="HP_PGM_like"/>
    <property type="match status" value="1"/>
</dbReference>
<dbReference type="PANTHER" id="PTHR11931">
    <property type="entry name" value="PHOSPHOGLYCERATE MUTASE"/>
    <property type="match status" value="1"/>
</dbReference>
<dbReference type="Gene3D" id="3.40.50.1240">
    <property type="entry name" value="Phosphoglycerate mutase-like"/>
    <property type="match status" value="1"/>
</dbReference>
<evidence type="ECO:0000313" key="7">
    <source>
        <dbReference type="EMBL" id="HIR14535.1"/>
    </source>
</evidence>
<sequence length="206" mass="23351">MRLYIVRHGETQWNTEGRLQGQADIPLNEKGRAIARATAMGMKEIHFDAAFTSPLIRARETAQIILGDRKISLEQDERIQEISFGEMEGCHVRGEDGQVVVPRFQDFFENPGAYMPPKGGESIQELCRRTGDFLEELKNRQELQGRTILAATHGAASRAMLLHITRRPVAEFWGSGVPKNCSVSIAELEQGEWILKKQDVCYYENF</sequence>
<keyword evidence="3" id="KW-0324">Glycolysis</keyword>
<evidence type="ECO:0000256" key="2">
    <source>
        <dbReference type="ARBA" id="ARBA00012028"/>
    </source>
</evidence>
<evidence type="ECO:0000256" key="5">
    <source>
        <dbReference type="PIRSR" id="PIRSR613078-1"/>
    </source>
</evidence>
<comment type="similarity">
    <text evidence="1">Belongs to the phosphoglycerate mutase family. BPG-dependent PGAM subfamily.</text>
</comment>
<dbReference type="AlphaFoldDB" id="A0A9D1D9N6"/>
<dbReference type="SUPFAM" id="SSF53254">
    <property type="entry name" value="Phosphoglycerate mutase-like"/>
    <property type="match status" value="1"/>
</dbReference>
<dbReference type="EMBL" id="DVGK01000131">
    <property type="protein sequence ID" value="HIR14535.1"/>
    <property type="molecule type" value="Genomic_DNA"/>
</dbReference>
<feature type="active site" description="Tele-phosphohistidine intermediate" evidence="5">
    <location>
        <position position="8"/>
    </location>
</feature>
<dbReference type="InterPro" id="IPR005952">
    <property type="entry name" value="Phosphogly_mut1"/>
</dbReference>
<protein>
    <recommendedName>
        <fullName evidence="2">phosphoglycerate mutase (2,3-diphosphoglycerate-dependent)</fullName>
        <ecNumber evidence="2">5.4.2.11</ecNumber>
    </recommendedName>
</protein>
<gene>
    <name evidence="7" type="ORF">IAB31_11505</name>
</gene>
<evidence type="ECO:0000256" key="1">
    <source>
        <dbReference type="ARBA" id="ARBA00006717"/>
    </source>
</evidence>
<reference evidence="7" key="2">
    <citation type="journal article" date="2021" name="PeerJ">
        <title>Extensive microbial diversity within the chicken gut microbiome revealed by metagenomics and culture.</title>
        <authorList>
            <person name="Gilroy R."/>
            <person name="Ravi A."/>
            <person name="Getino M."/>
            <person name="Pursley I."/>
            <person name="Horton D.L."/>
            <person name="Alikhan N.F."/>
            <person name="Baker D."/>
            <person name="Gharbi K."/>
            <person name="Hall N."/>
            <person name="Watson M."/>
            <person name="Adriaenssens E.M."/>
            <person name="Foster-Nyarko E."/>
            <person name="Jarju S."/>
            <person name="Secka A."/>
            <person name="Antonio M."/>
            <person name="Oren A."/>
            <person name="Chaudhuri R.R."/>
            <person name="La Ragione R."/>
            <person name="Hildebrand F."/>
            <person name="Pallen M.J."/>
        </authorList>
    </citation>
    <scope>NUCLEOTIDE SEQUENCE</scope>
    <source>
        <strain evidence="7">ChiSjej4B22-8148</strain>
    </source>
</reference>
<dbReference type="EC" id="5.4.2.11" evidence="2"/>
<dbReference type="GO" id="GO:0006096">
    <property type="term" value="P:glycolytic process"/>
    <property type="evidence" value="ECO:0007669"/>
    <property type="project" value="UniProtKB-KW"/>
</dbReference>
<dbReference type="PROSITE" id="PS00175">
    <property type="entry name" value="PG_MUTASE"/>
    <property type="match status" value="1"/>
</dbReference>
<dbReference type="InterPro" id="IPR001345">
    <property type="entry name" value="PG/BPGM_mutase_AS"/>
</dbReference>
<organism evidence="7 8">
    <name type="scientific">Candidatus Choladousia intestinavium</name>
    <dbReference type="NCBI Taxonomy" id="2840727"/>
    <lineage>
        <taxon>Bacteria</taxon>
        <taxon>Bacillati</taxon>
        <taxon>Bacillota</taxon>
        <taxon>Clostridia</taxon>
        <taxon>Lachnospirales</taxon>
        <taxon>Lachnospiraceae</taxon>
        <taxon>Lachnospiraceae incertae sedis</taxon>
        <taxon>Candidatus Choladousia</taxon>
    </lineage>
</organism>
<dbReference type="PIRSF" id="PIRSF000709">
    <property type="entry name" value="6PFK_2-Ptase"/>
    <property type="match status" value="1"/>
</dbReference>
<dbReference type="Pfam" id="PF00300">
    <property type="entry name" value="His_Phos_1"/>
    <property type="match status" value="1"/>
</dbReference>
<evidence type="ECO:0000256" key="4">
    <source>
        <dbReference type="ARBA" id="ARBA00023235"/>
    </source>
</evidence>
<proteinExistence type="inferred from homology"/>
<feature type="binding site" evidence="6">
    <location>
        <position position="57"/>
    </location>
    <ligand>
        <name>substrate</name>
    </ligand>
</feature>
<evidence type="ECO:0000256" key="6">
    <source>
        <dbReference type="PIRSR" id="PIRSR613078-2"/>
    </source>
</evidence>
<reference evidence="7" key="1">
    <citation type="submission" date="2020-10" db="EMBL/GenBank/DDBJ databases">
        <authorList>
            <person name="Gilroy R."/>
        </authorList>
    </citation>
    <scope>NUCLEOTIDE SEQUENCE</scope>
    <source>
        <strain evidence="7">ChiSjej4B22-8148</strain>
    </source>
</reference>
<name>A0A9D1D9N6_9FIRM</name>
<feature type="binding site" evidence="6">
    <location>
        <begin position="7"/>
        <end position="14"/>
    </location>
    <ligand>
        <name>substrate</name>
    </ligand>
</feature>
<evidence type="ECO:0000256" key="3">
    <source>
        <dbReference type="ARBA" id="ARBA00023152"/>
    </source>
</evidence>
<accession>A0A9D1D9N6</accession>
<dbReference type="GO" id="GO:0004619">
    <property type="term" value="F:phosphoglycerate mutase activity"/>
    <property type="evidence" value="ECO:0007669"/>
    <property type="project" value="UniProtKB-EC"/>
</dbReference>
<dbReference type="SMART" id="SM00855">
    <property type="entry name" value="PGAM"/>
    <property type="match status" value="1"/>
</dbReference>
<dbReference type="InterPro" id="IPR013078">
    <property type="entry name" value="His_Pase_superF_clade-1"/>
</dbReference>
<dbReference type="InterPro" id="IPR029033">
    <property type="entry name" value="His_PPase_superfam"/>
</dbReference>
<evidence type="ECO:0000313" key="8">
    <source>
        <dbReference type="Proteomes" id="UP000886757"/>
    </source>
</evidence>